<name>A0A6F8PL58_9GAMM</name>
<dbReference type="NCBIfam" id="TIGR00023">
    <property type="entry name" value="glycerol-3-phosphate 1-O-acyltransferase PlsY"/>
    <property type="match status" value="1"/>
</dbReference>
<keyword evidence="11" id="KW-0012">Acyltransferase</keyword>
<comment type="function">
    <text evidence="10">Catalyzes the transfer of an acyl group from acyl-phosphate (acyl-PO(4)) to glycerol-3-phosphate (G3P) to form lysophosphatidic acid (LPA). This enzyme utilizes acyl-phosphate as fatty acyl donor, but not acyl-CoA or acyl-ACP.</text>
</comment>
<keyword evidence="7 10" id="KW-0472">Membrane</keyword>
<evidence type="ECO:0000256" key="7">
    <source>
        <dbReference type="ARBA" id="ARBA00023136"/>
    </source>
</evidence>
<keyword evidence="5 10" id="KW-1133">Transmembrane helix</keyword>
<sequence length="196" mass="20883">MLIEWGGVALAYLLGSISSAIVVCKLMGLEDPRVGGSGNPGATNVKRLYGNKPAAITLVGDMLKGVLPVVVAQQMGFAPEMVILIGFAAFIGHLYPIFFQFKGGKGVATMLGVMFGLSLPIGLAVGGTWLFVAKVLKVSSLSALIATALAPIYIYFLSGEISWVVLTAVMTVILFWRHKSNIQRLIRGEEDLIKKS</sequence>
<dbReference type="GO" id="GO:0008654">
    <property type="term" value="P:phospholipid biosynthetic process"/>
    <property type="evidence" value="ECO:0007669"/>
    <property type="project" value="UniProtKB-UniRule"/>
</dbReference>
<evidence type="ECO:0000256" key="3">
    <source>
        <dbReference type="ARBA" id="ARBA00022679"/>
    </source>
</evidence>
<keyword evidence="6 10" id="KW-0443">Lipid metabolism</keyword>
<feature type="transmembrane region" description="Helical" evidence="10">
    <location>
        <begin position="152"/>
        <end position="176"/>
    </location>
</feature>
<evidence type="ECO:0000256" key="10">
    <source>
        <dbReference type="HAMAP-Rule" id="MF_01043"/>
    </source>
</evidence>
<protein>
    <recommendedName>
        <fullName evidence="10">Glycerol-3-phosphate acyltransferase</fullName>
    </recommendedName>
    <alternativeName>
        <fullName evidence="10">Acyl-PO4 G3P acyltransferase</fullName>
    </alternativeName>
    <alternativeName>
        <fullName evidence="10">Acyl-phosphate--glycerol-3-phosphate acyltransferase</fullName>
    </alternativeName>
    <alternativeName>
        <fullName evidence="10">G3P acyltransferase</fullName>
        <shortName evidence="10">GPAT</shortName>
        <ecNumber evidence="10">2.3.1.275</ecNumber>
    </alternativeName>
    <alternativeName>
        <fullName evidence="10">Lysophosphatidic acid synthase</fullName>
        <shortName evidence="10">LPA synthase</shortName>
    </alternativeName>
</protein>
<feature type="transmembrane region" description="Helical" evidence="10">
    <location>
        <begin position="111"/>
        <end position="132"/>
    </location>
</feature>
<evidence type="ECO:0000256" key="2">
    <source>
        <dbReference type="ARBA" id="ARBA00022516"/>
    </source>
</evidence>
<evidence type="ECO:0000256" key="5">
    <source>
        <dbReference type="ARBA" id="ARBA00022989"/>
    </source>
</evidence>
<dbReference type="AlphaFoldDB" id="A0A6F8PL58"/>
<dbReference type="UniPathway" id="UPA00085"/>
<evidence type="ECO:0000256" key="9">
    <source>
        <dbReference type="ARBA" id="ARBA00023264"/>
    </source>
</evidence>
<organism evidence="11 12">
    <name type="scientific">Thiosulfativibrio zosterae</name>
    <dbReference type="NCBI Taxonomy" id="2675053"/>
    <lineage>
        <taxon>Bacteria</taxon>
        <taxon>Pseudomonadati</taxon>
        <taxon>Pseudomonadota</taxon>
        <taxon>Gammaproteobacteria</taxon>
        <taxon>Thiotrichales</taxon>
        <taxon>Piscirickettsiaceae</taxon>
        <taxon>Thiosulfativibrio</taxon>
    </lineage>
</organism>
<evidence type="ECO:0000313" key="11">
    <source>
        <dbReference type="EMBL" id="BBP42808.1"/>
    </source>
</evidence>
<dbReference type="EMBL" id="AP021888">
    <property type="protein sequence ID" value="BBP42808.1"/>
    <property type="molecule type" value="Genomic_DNA"/>
</dbReference>
<dbReference type="RefSeq" id="WP_173290556.1">
    <property type="nucleotide sequence ID" value="NZ_AP021888.1"/>
</dbReference>
<dbReference type="GO" id="GO:0005886">
    <property type="term" value="C:plasma membrane"/>
    <property type="evidence" value="ECO:0007669"/>
    <property type="project" value="UniProtKB-SubCell"/>
</dbReference>
<evidence type="ECO:0000256" key="1">
    <source>
        <dbReference type="ARBA" id="ARBA00022475"/>
    </source>
</evidence>
<dbReference type="EC" id="2.3.1.275" evidence="10"/>
<comment type="subunit">
    <text evidence="10">Probably interacts with PlsX.</text>
</comment>
<dbReference type="PANTHER" id="PTHR30309">
    <property type="entry name" value="INNER MEMBRANE PROTEIN YGIH"/>
    <property type="match status" value="1"/>
</dbReference>
<comment type="catalytic activity">
    <reaction evidence="10">
        <text>an acyl phosphate + sn-glycerol 3-phosphate = a 1-acyl-sn-glycero-3-phosphate + phosphate</text>
        <dbReference type="Rhea" id="RHEA:34075"/>
        <dbReference type="ChEBI" id="CHEBI:43474"/>
        <dbReference type="ChEBI" id="CHEBI:57597"/>
        <dbReference type="ChEBI" id="CHEBI:57970"/>
        <dbReference type="ChEBI" id="CHEBI:59918"/>
        <dbReference type="EC" id="2.3.1.275"/>
    </reaction>
</comment>
<dbReference type="KEGG" id="tzo:THMIRHAT_05540"/>
<feature type="transmembrane region" description="Helical" evidence="10">
    <location>
        <begin position="81"/>
        <end position="99"/>
    </location>
</feature>
<dbReference type="Pfam" id="PF02660">
    <property type="entry name" value="G3P_acyltransf"/>
    <property type="match status" value="1"/>
</dbReference>
<evidence type="ECO:0000256" key="8">
    <source>
        <dbReference type="ARBA" id="ARBA00023209"/>
    </source>
</evidence>
<dbReference type="InterPro" id="IPR003811">
    <property type="entry name" value="G3P_acylTferase_PlsY"/>
</dbReference>
<accession>A0A6F8PL58</accession>
<keyword evidence="4 10" id="KW-0812">Transmembrane</keyword>
<dbReference type="GO" id="GO:0043772">
    <property type="term" value="F:acyl-phosphate glycerol-3-phosphate acyltransferase activity"/>
    <property type="evidence" value="ECO:0007669"/>
    <property type="project" value="UniProtKB-UniRule"/>
</dbReference>
<proteinExistence type="inferred from homology"/>
<evidence type="ECO:0000313" key="12">
    <source>
        <dbReference type="Proteomes" id="UP000501466"/>
    </source>
</evidence>
<comment type="similarity">
    <text evidence="10">Belongs to the PlsY family.</text>
</comment>
<dbReference type="Proteomes" id="UP000501466">
    <property type="component" value="Chromosome"/>
</dbReference>
<keyword evidence="2 10" id="KW-0444">Lipid biosynthesis</keyword>
<dbReference type="SMART" id="SM01207">
    <property type="entry name" value="G3P_acyltransf"/>
    <property type="match status" value="1"/>
</dbReference>
<keyword evidence="8 10" id="KW-0594">Phospholipid biosynthesis</keyword>
<comment type="pathway">
    <text evidence="10">Lipid metabolism; phospholipid metabolism.</text>
</comment>
<keyword evidence="1 10" id="KW-1003">Cell membrane</keyword>
<comment type="subcellular location">
    <subcellularLocation>
        <location evidence="10">Cell membrane</location>
        <topology evidence="10">Multi-pass membrane protein</topology>
    </subcellularLocation>
</comment>
<keyword evidence="9 10" id="KW-1208">Phospholipid metabolism</keyword>
<keyword evidence="3 10" id="KW-0808">Transferase</keyword>
<comment type="caution">
    <text evidence="10">Lacks conserved residue(s) required for the propagation of feature annotation.</text>
</comment>
<gene>
    <name evidence="10 11" type="primary">plsY</name>
    <name evidence="11" type="ORF">THMIRHAT_05540</name>
</gene>
<dbReference type="HAMAP" id="MF_01043">
    <property type="entry name" value="PlsY"/>
    <property type="match status" value="1"/>
</dbReference>
<evidence type="ECO:0000256" key="4">
    <source>
        <dbReference type="ARBA" id="ARBA00022692"/>
    </source>
</evidence>
<evidence type="ECO:0000256" key="6">
    <source>
        <dbReference type="ARBA" id="ARBA00023098"/>
    </source>
</evidence>
<dbReference type="PANTHER" id="PTHR30309:SF0">
    <property type="entry name" value="GLYCEROL-3-PHOSPHATE ACYLTRANSFERASE-RELATED"/>
    <property type="match status" value="1"/>
</dbReference>
<keyword evidence="12" id="KW-1185">Reference proteome</keyword>
<reference evidence="12" key="1">
    <citation type="submission" date="2019-11" db="EMBL/GenBank/DDBJ databases">
        <title>Isolation and characterization of two novel species in the genus Thiomicrorhabdus.</title>
        <authorList>
            <person name="Mochizuki J."/>
            <person name="Kojima H."/>
            <person name="Fukui M."/>
        </authorList>
    </citation>
    <scope>NUCLEOTIDE SEQUENCE [LARGE SCALE GENOMIC DNA]</scope>
    <source>
        <strain evidence="12">AkT22</strain>
    </source>
</reference>